<dbReference type="Gene3D" id="2.170.130.10">
    <property type="entry name" value="TonB-dependent receptor, plug domain"/>
    <property type="match status" value="1"/>
</dbReference>
<dbReference type="Gene3D" id="2.60.40.1120">
    <property type="entry name" value="Carboxypeptidase-like, regulatory domain"/>
    <property type="match status" value="1"/>
</dbReference>
<sequence length="1028" mass="115116">MKPIPRFSAAIVMATITCFAGGMPASKAQNVTQQSSGKNITVKGRVRDGKNVSLPGVTVVVKGNTSKGVATDEKGTFTLSDVDPQAVLVLQFIGYETQEFPLNGLTAVNILLKETEKQLDEYVVTGYGTTKKVTKTGSVSTVKGSEIKQAPTVNVSNALVGRVSGLMAINSSGEPGYDGSRILIRGRSTYGNSDPLVVIDGIPRDGYQRLNPNDIENISVLKDASAAIFGSRAANGVILITTKRGKTGKPLLSYSFNQGFTQPTRMPKMADAPTYARIVNEINVAAGDQPSFTEEKIQKFADGSDPWQYPNTDWVDEVVKPLSSQNRHDLSLRGGSDKFVYYVSLGTLFQDGIFKNSATKYRQHNARVNLDANVNKYLTIKLDLAGRLEDRNFPPRSAGSIFRALLRGRPTEAARWPNGLPGPDIEYGDNPVVTSTNEIGYQRDRLYALNSNLGVVLYIPKVEGLFVDANFAVDQSFNFNKRFIKPWTLYTFQGYGADGQPQLESSQRGVSAPELEENYAQTGSITINGKINYIKSFGKHNTSAIFAIERNQMKNDNFWARRRYYISSAVDQLFAGANEEKDNTGRGFDYARLNYFGRLSYNYDEKYLFDFNWRYDGSQNFPRDKRFGFFPGVSAGWVLSRENFWKSAIGSTVDYFKIRGSWGQMGNDQINPFQYMNTYGISDGGVVFGEKLNTGINSLRIPNPNITWEVSNNMDLAIEAKLFNGLIGIEAEYFFTRRHSILSQRSASIPIYTGLTLPDENIGKVQNQGIDLHLTHKRTVRKFTYEVVANISTARNKILFWDEVPNQPEWQQSTGRQIGANLYYEAIGIFRDQRAVDDYPHIGGAIPGDVIFKDVNGDGKIDDLDRVRVNRSEYPIWNYGLTLGADYANFDLTMLWQGATGASQYIRTESGLIGNFPMKIAEDRWTPSNPDASMPRPYDRDKEYWVSRQNTFWLWNTDYLRLKTVELGYTLPETLQKRIGLDDLRLYVSGQNLITFDKVKIFDPESPTGSGQFYPQTRIFNVGLNVTF</sequence>
<comment type="subcellular location">
    <subcellularLocation>
        <location evidence="2">Cell outer membrane</location>
        <topology evidence="2">Multi-pass membrane protein</topology>
    </subcellularLocation>
</comment>
<evidence type="ECO:0000256" key="1">
    <source>
        <dbReference type="ARBA" id="ARBA00022729"/>
    </source>
</evidence>
<dbReference type="InterPro" id="IPR023996">
    <property type="entry name" value="TonB-dep_OMP_SusC/RagA"/>
</dbReference>
<dbReference type="InterPro" id="IPR037066">
    <property type="entry name" value="Plug_dom_sf"/>
</dbReference>
<dbReference type="InterPro" id="IPR012910">
    <property type="entry name" value="Plug_dom"/>
</dbReference>
<comment type="similarity">
    <text evidence="2">Belongs to the TonB-dependent receptor family.</text>
</comment>
<keyword evidence="1 3" id="KW-0732">Signal</keyword>
<dbReference type="Pfam" id="PF07715">
    <property type="entry name" value="Plug"/>
    <property type="match status" value="1"/>
</dbReference>
<feature type="signal peptide" evidence="3">
    <location>
        <begin position="1"/>
        <end position="20"/>
    </location>
</feature>
<dbReference type="PROSITE" id="PS52016">
    <property type="entry name" value="TONB_DEPENDENT_REC_3"/>
    <property type="match status" value="1"/>
</dbReference>
<keyword evidence="6" id="KW-1185">Reference proteome</keyword>
<dbReference type="NCBIfam" id="TIGR04056">
    <property type="entry name" value="OMP_RagA_SusC"/>
    <property type="match status" value="1"/>
</dbReference>
<keyword evidence="2" id="KW-0472">Membrane</keyword>
<accession>A0ABS3YDM5</accession>
<organism evidence="5 6">
    <name type="scientific">Chitinophaga chungangae</name>
    <dbReference type="NCBI Taxonomy" id="2821488"/>
    <lineage>
        <taxon>Bacteria</taxon>
        <taxon>Pseudomonadati</taxon>
        <taxon>Bacteroidota</taxon>
        <taxon>Chitinophagia</taxon>
        <taxon>Chitinophagales</taxon>
        <taxon>Chitinophagaceae</taxon>
        <taxon>Chitinophaga</taxon>
    </lineage>
</organism>
<dbReference type="InterPro" id="IPR023997">
    <property type="entry name" value="TonB-dep_OMP_SusC/RagA_CS"/>
</dbReference>
<dbReference type="PANTHER" id="PTHR30069">
    <property type="entry name" value="TONB-DEPENDENT OUTER MEMBRANE RECEPTOR"/>
    <property type="match status" value="1"/>
</dbReference>
<dbReference type="RefSeq" id="WP_209145761.1">
    <property type="nucleotide sequence ID" value="NZ_JAGHKP010000002.1"/>
</dbReference>
<evidence type="ECO:0000313" key="6">
    <source>
        <dbReference type="Proteomes" id="UP000679126"/>
    </source>
</evidence>
<dbReference type="SUPFAM" id="SSF49464">
    <property type="entry name" value="Carboxypeptidase regulatory domain-like"/>
    <property type="match status" value="1"/>
</dbReference>
<feature type="chain" id="PRO_5045953213" evidence="3">
    <location>
        <begin position="21"/>
        <end position="1028"/>
    </location>
</feature>
<evidence type="ECO:0000259" key="4">
    <source>
        <dbReference type="Pfam" id="PF07715"/>
    </source>
</evidence>
<dbReference type="PANTHER" id="PTHR30069:SF29">
    <property type="entry name" value="HEMOGLOBIN AND HEMOGLOBIN-HAPTOGLOBIN-BINDING PROTEIN 1-RELATED"/>
    <property type="match status" value="1"/>
</dbReference>
<evidence type="ECO:0000313" key="5">
    <source>
        <dbReference type="EMBL" id="MBO9152782.1"/>
    </source>
</evidence>
<dbReference type="InterPro" id="IPR039426">
    <property type="entry name" value="TonB-dep_rcpt-like"/>
</dbReference>
<gene>
    <name evidence="5" type="ORF">J7I43_11200</name>
</gene>
<keyword evidence="5" id="KW-0675">Receptor</keyword>
<dbReference type="SUPFAM" id="SSF56935">
    <property type="entry name" value="Porins"/>
    <property type="match status" value="1"/>
</dbReference>
<dbReference type="Pfam" id="PF13715">
    <property type="entry name" value="CarbopepD_reg_2"/>
    <property type="match status" value="1"/>
</dbReference>
<evidence type="ECO:0000256" key="2">
    <source>
        <dbReference type="PROSITE-ProRule" id="PRU01360"/>
    </source>
</evidence>
<comment type="caution">
    <text evidence="5">The sequence shown here is derived from an EMBL/GenBank/DDBJ whole genome shotgun (WGS) entry which is preliminary data.</text>
</comment>
<protein>
    <submittedName>
        <fullName evidence="5">TonB-dependent receptor</fullName>
    </submittedName>
</protein>
<dbReference type="EMBL" id="JAGHKP010000002">
    <property type="protein sequence ID" value="MBO9152782.1"/>
    <property type="molecule type" value="Genomic_DNA"/>
</dbReference>
<feature type="domain" description="TonB-dependent receptor plug" evidence="4">
    <location>
        <begin position="134"/>
        <end position="237"/>
    </location>
</feature>
<dbReference type="NCBIfam" id="TIGR04057">
    <property type="entry name" value="SusC_RagA_signa"/>
    <property type="match status" value="1"/>
</dbReference>
<keyword evidence="2" id="KW-1134">Transmembrane beta strand</keyword>
<dbReference type="Proteomes" id="UP000679126">
    <property type="component" value="Unassembled WGS sequence"/>
</dbReference>
<keyword evidence="2" id="KW-0813">Transport</keyword>
<reference evidence="6" key="1">
    <citation type="submission" date="2021-03" db="EMBL/GenBank/DDBJ databases">
        <title>Assistant Professor.</title>
        <authorList>
            <person name="Huq M.A."/>
        </authorList>
    </citation>
    <scope>NUCLEOTIDE SEQUENCE [LARGE SCALE GENOMIC DNA]</scope>
    <source>
        <strain evidence="6">MAH-28</strain>
    </source>
</reference>
<keyword evidence="2" id="KW-0812">Transmembrane</keyword>
<evidence type="ECO:0000256" key="3">
    <source>
        <dbReference type="SAM" id="SignalP"/>
    </source>
</evidence>
<dbReference type="InterPro" id="IPR008969">
    <property type="entry name" value="CarboxyPept-like_regulatory"/>
</dbReference>
<keyword evidence="2" id="KW-0998">Cell outer membrane</keyword>
<proteinExistence type="inferred from homology"/>
<name>A0ABS3YDM5_9BACT</name>